<dbReference type="Proteomes" id="UP000887578">
    <property type="component" value="Unplaced"/>
</dbReference>
<evidence type="ECO:0000313" key="2">
    <source>
        <dbReference type="WBParaSite" id="PDA_v2.g2904.t1"/>
    </source>
</evidence>
<sequence>MQLLRGIENYEHPLLTCAVFVRLQRRFAVENYMQYLYDVPKRLHGIKAASGAGHPPIGASQWLHVFITGQEGYAMFMKNERTFEGEKKNRHGPQIKIDPRQSCDPGIFLFLYLSHFPQLPHPVLALDCGIIANADGLADTSDLWILYRGPENFDFSGTIEQYGIVPQHSQRFHVNQLRQLLMQVQLFQDVGETAKADSITSASRLMFVHEIENFFH</sequence>
<proteinExistence type="predicted"/>
<organism evidence="1 2">
    <name type="scientific">Panagrolaimus davidi</name>
    <dbReference type="NCBI Taxonomy" id="227884"/>
    <lineage>
        <taxon>Eukaryota</taxon>
        <taxon>Metazoa</taxon>
        <taxon>Ecdysozoa</taxon>
        <taxon>Nematoda</taxon>
        <taxon>Chromadorea</taxon>
        <taxon>Rhabditida</taxon>
        <taxon>Tylenchina</taxon>
        <taxon>Panagrolaimomorpha</taxon>
        <taxon>Panagrolaimoidea</taxon>
        <taxon>Panagrolaimidae</taxon>
        <taxon>Panagrolaimus</taxon>
    </lineage>
</organism>
<protein>
    <submittedName>
        <fullName evidence="2">Uncharacterized protein</fullName>
    </submittedName>
</protein>
<dbReference type="WBParaSite" id="PDA_v2.g2904.t1">
    <property type="protein sequence ID" value="PDA_v2.g2904.t1"/>
    <property type="gene ID" value="PDA_v2.g2904"/>
</dbReference>
<reference evidence="2" key="1">
    <citation type="submission" date="2022-11" db="UniProtKB">
        <authorList>
            <consortium name="WormBaseParasite"/>
        </authorList>
    </citation>
    <scope>IDENTIFICATION</scope>
</reference>
<keyword evidence="1" id="KW-1185">Reference proteome</keyword>
<dbReference type="AlphaFoldDB" id="A0A914QHL8"/>
<name>A0A914QHL8_9BILA</name>
<evidence type="ECO:0000313" key="1">
    <source>
        <dbReference type="Proteomes" id="UP000887578"/>
    </source>
</evidence>
<accession>A0A914QHL8</accession>